<dbReference type="InterPro" id="IPR013325">
    <property type="entry name" value="RNA_pol_sigma_r2"/>
</dbReference>
<evidence type="ECO:0000256" key="3">
    <source>
        <dbReference type="ARBA" id="ARBA00023082"/>
    </source>
</evidence>
<evidence type="ECO:0000259" key="6">
    <source>
        <dbReference type="Pfam" id="PF08281"/>
    </source>
</evidence>
<keyword evidence="8" id="KW-1185">Reference proteome</keyword>
<dbReference type="KEGG" id="cbae:COR50_07275"/>
<evidence type="ECO:0000256" key="1">
    <source>
        <dbReference type="ARBA" id="ARBA00010641"/>
    </source>
</evidence>
<dbReference type="PANTHER" id="PTHR43133">
    <property type="entry name" value="RNA POLYMERASE ECF-TYPE SIGMA FACTO"/>
    <property type="match status" value="1"/>
</dbReference>
<gene>
    <name evidence="7" type="ORF">COR50_07275</name>
</gene>
<dbReference type="InterPro" id="IPR013324">
    <property type="entry name" value="RNA_pol_sigma_r3/r4-like"/>
</dbReference>
<keyword evidence="3" id="KW-0731">Sigma factor</keyword>
<dbReference type="AlphaFoldDB" id="A0A291QSX3"/>
<evidence type="ECO:0000259" key="5">
    <source>
        <dbReference type="Pfam" id="PF04542"/>
    </source>
</evidence>
<dbReference type="InterPro" id="IPR014284">
    <property type="entry name" value="RNA_pol_sigma-70_dom"/>
</dbReference>
<dbReference type="SUPFAM" id="SSF88946">
    <property type="entry name" value="Sigma2 domain of RNA polymerase sigma factors"/>
    <property type="match status" value="1"/>
</dbReference>
<dbReference type="EMBL" id="CP023777">
    <property type="protein sequence ID" value="ATL47001.1"/>
    <property type="molecule type" value="Genomic_DNA"/>
</dbReference>
<dbReference type="GO" id="GO:0003677">
    <property type="term" value="F:DNA binding"/>
    <property type="evidence" value="ECO:0007669"/>
    <property type="project" value="InterPro"/>
</dbReference>
<dbReference type="Pfam" id="PF04542">
    <property type="entry name" value="Sigma70_r2"/>
    <property type="match status" value="1"/>
</dbReference>
<feature type="domain" description="RNA polymerase sigma-70 region 2" evidence="5">
    <location>
        <begin position="35"/>
        <end position="100"/>
    </location>
</feature>
<dbReference type="CDD" id="cd06171">
    <property type="entry name" value="Sigma70_r4"/>
    <property type="match status" value="1"/>
</dbReference>
<dbReference type="SUPFAM" id="SSF88659">
    <property type="entry name" value="Sigma3 and sigma4 domains of RNA polymerase sigma factors"/>
    <property type="match status" value="1"/>
</dbReference>
<dbReference type="GO" id="GO:0016987">
    <property type="term" value="F:sigma factor activity"/>
    <property type="evidence" value="ECO:0007669"/>
    <property type="project" value="UniProtKB-KW"/>
</dbReference>
<feature type="domain" description="RNA polymerase sigma factor 70 region 4 type 2" evidence="6">
    <location>
        <begin position="130"/>
        <end position="174"/>
    </location>
</feature>
<dbReference type="Gene3D" id="1.10.10.10">
    <property type="entry name" value="Winged helix-like DNA-binding domain superfamily/Winged helix DNA-binding domain"/>
    <property type="match status" value="1"/>
</dbReference>
<dbReference type="Proteomes" id="UP000220133">
    <property type="component" value="Chromosome"/>
</dbReference>
<evidence type="ECO:0000313" key="8">
    <source>
        <dbReference type="Proteomes" id="UP000220133"/>
    </source>
</evidence>
<dbReference type="NCBIfam" id="TIGR02937">
    <property type="entry name" value="sigma70-ECF"/>
    <property type="match status" value="1"/>
</dbReference>
<keyword evidence="4" id="KW-0804">Transcription</keyword>
<reference evidence="7 8" key="1">
    <citation type="submission" date="2017-10" db="EMBL/GenBank/DDBJ databases">
        <title>Paenichitinophaga pekingensis gen. nov., sp. nov., isolated from activated sludge.</title>
        <authorList>
            <person name="Jin D."/>
            <person name="Kong X."/>
            <person name="Deng Y."/>
            <person name="Bai Z."/>
        </authorList>
    </citation>
    <scope>NUCLEOTIDE SEQUENCE [LARGE SCALE GENOMIC DNA]</scope>
    <source>
        <strain evidence="7 8">13</strain>
    </source>
</reference>
<name>A0A291QSX3_9BACT</name>
<dbReference type="GO" id="GO:0006352">
    <property type="term" value="P:DNA-templated transcription initiation"/>
    <property type="evidence" value="ECO:0007669"/>
    <property type="project" value="InterPro"/>
</dbReference>
<dbReference type="InterPro" id="IPR007627">
    <property type="entry name" value="RNA_pol_sigma70_r2"/>
</dbReference>
<evidence type="ECO:0000256" key="2">
    <source>
        <dbReference type="ARBA" id="ARBA00023015"/>
    </source>
</evidence>
<dbReference type="Gene3D" id="1.10.1740.10">
    <property type="match status" value="1"/>
</dbReference>
<keyword evidence="2" id="KW-0805">Transcription regulation</keyword>
<evidence type="ECO:0000256" key="4">
    <source>
        <dbReference type="ARBA" id="ARBA00023163"/>
    </source>
</evidence>
<proteinExistence type="inferred from homology"/>
<dbReference type="InterPro" id="IPR039425">
    <property type="entry name" value="RNA_pol_sigma-70-like"/>
</dbReference>
<dbReference type="InterPro" id="IPR013249">
    <property type="entry name" value="RNA_pol_sigma70_r4_t2"/>
</dbReference>
<dbReference type="Pfam" id="PF08281">
    <property type="entry name" value="Sigma70_r4_2"/>
    <property type="match status" value="1"/>
</dbReference>
<protein>
    <submittedName>
        <fullName evidence="7">RNA polymerase subunit sigma-24</fullName>
    </submittedName>
</protein>
<evidence type="ECO:0000313" key="7">
    <source>
        <dbReference type="EMBL" id="ATL47001.1"/>
    </source>
</evidence>
<dbReference type="PANTHER" id="PTHR43133:SF46">
    <property type="entry name" value="RNA POLYMERASE SIGMA-70 FACTOR ECF SUBFAMILY"/>
    <property type="match status" value="1"/>
</dbReference>
<accession>A0A291QSX3</accession>
<comment type="similarity">
    <text evidence="1">Belongs to the sigma-70 factor family. ECF subfamily.</text>
</comment>
<organism evidence="7 8">
    <name type="scientific">Chitinophaga caeni</name>
    <dbReference type="NCBI Taxonomy" id="2029983"/>
    <lineage>
        <taxon>Bacteria</taxon>
        <taxon>Pseudomonadati</taxon>
        <taxon>Bacteroidota</taxon>
        <taxon>Chitinophagia</taxon>
        <taxon>Chitinophagales</taxon>
        <taxon>Chitinophagaceae</taxon>
        <taxon>Chitinophaga</taxon>
    </lineage>
</organism>
<sequence length="199" mass="23286">MFDKCIGLSSFSTYTDLQLLESLKFSEEGAFTEIYNRYWEKLYKSAYNKLNNGEDAKEIVHDVLLDIWKRRADLSIEHLPAYLEKAVRFRVINHINRKKSTALIDSFESVLQSPFKADSEVNMNEFIKLLEAWIAVLPGKQREIFVKYYFDNLSTQEIAVEMNLSRKTVQNNLSITTQYLKARFKHLSILLLLLTNPPH</sequence>
<dbReference type="InterPro" id="IPR036388">
    <property type="entry name" value="WH-like_DNA-bd_sf"/>
</dbReference>